<evidence type="ECO:0000313" key="1">
    <source>
        <dbReference type="EMBL" id="EXU99217.1"/>
    </source>
</evidence>
<name>A0A014NC52_9HYPO</name>
<proteinExistence type="predicted"/>
<dbReference type="AlphaFoldDB" id="A0A014NC52"/>
<organism evidence="1 2">
    <name type="scientific">Metarhizium robertsii</name>
    <dbReference type="NCBI Taxonomy" id="568076"/>
    <lineage>
        <taxon>Eukaryota</taxon>
        <taxon>Fungi</taxon>
        <taxon>Dikarya</taxon>
        <taxon>Ascomycota</taxon>
        <taxon>Pezizomycotina</taxon>
        <taxon>Sordariomycetes</taxon>
        <taxon>Hypocreomycetidae</taxon>
        <taxon>Hypocreales</taxon>
        <taxon>Clavicipitaceae</taxon>
        <taxon>Metarhizium</taxon>
    </lineage>
</organism>
<dbReference type="EMBL" id="JELW01000020">
    <property type="protein sequence ID" value="EXU99217.1"/>
    <property type="molecule type" value="Genomic_DNA"/>
</dbReference>
<gene>
    <name evidence="1" type="ORF">X797_007645</name>
</gene>
<protein>
    <submittedName>
        <fullName evidence="1">Uncharacterized protein</fullName>
    </submittedName>
</protein>
<evidence type="ECO:0000313" key="2">
    <source>
        <dbReference type="Proteomes" id="UP000030151"/>
    </source>
</evidence>
<sequence>MRIIEALFPWTPGPAIFGPNRSNTHRHIVFAVLRTSRFKVYVSIARGKDQVLGLDTAVYGMGYTTEVQSDVVKIRSV</sequence>
<dbReference type="Proteomes" id="UP000030151">
    <property type="component" value="Unassembled WGS sequence"/>
</dbReference>
<dbReference type="HOGENOM" id="CLU_2638588_0_0_1"/>
<comment type="caution">
    <text evidence="1">The sequence shown here is derived from an EMBL/GenBank/DDBJ whole genome shotgun (WGS) entry which is preliminary data.</text>
</comment>
<accession>A0A014NC52</accession>
<reference evidence="1 2" key="1">
    <citation type="submission" date="2014-02" db="EMBL/GenBank/DDBJ databases">
        <title>The genome sequence of the entomopathogenic fungus Metarhizium robertsii ARSEF 2575.</title>
        <authorList>
            <person name="Giuliano Garisto Donzelli B."/>
            <person name="Roe B.A."/>
            <person name="Macmil S.L."/>
            <person name="Krasnoff S.B."/>
            <person name="Gibson D.M."/>
        </authorList>
    </citation>
    <scope>NUCLEOTIDE SEQUENCE [LARGE SCALE GENOMIC DNA]</scope>
    <source>
        <strain evidence="1 2">ARSEF 2575</strain>
    </source>
</reference>